<name>A0AA90UZG6_9BACT</name>
<gene>
    <name evidence="1" type="ORF">F7D74_14695</name>
</gene>
<evidence type="ECO:0000313" key="2">
    <source>
        <dbReference type="Proteomes" id="UP000421408"/>
    </source>
</evidence>
<dbReference type="Proteomes" id="UP000421408">
    <property type="component" value="Unassembled WGS sequence"/>
</dbReference>
<sequence>MKIENIKFKANRLDNGEWIEGEISHFENTIWIVPIDHKPFYSGCAEVDPGTICMFTGLKDKNGTGSLDGLCIMPLKVVVMAELTIVS</sequence>
<protein>
    <submittedName>
        <fullName evidence="1">Uncharacterized protein</fullName>
    </submittedName>
</protein>
<proteinExistence type="predicted"/>
<dbReference type="SUPFAM" id="SSF159006">
    <property type="entry name" value="YopX-like"/>
    <property type="match status" value="1"/>
</dbReference>
<reference evidence="2" key="1">
    <citation type="submission" date="2019-09" db="EMBL/GenBank/DDBJ databases">
        <title>Distinct polysaccharide growth profiles of human intestinal Prevotella copri isolates.</title>
        <authorList>
            <person name="Fehlner-Peach H."/>
            <person name="Magnabosco C."/>
            <person name="Raghavan V."/>
            <person name="Scher J.U."/>
            <person name="Tett A."/>
            <person name="Cox L.M."/>
            <person name="Gottsegen C."/>
            <person name="Watters A."/>
            <person name="Wiltshire- Gordon J.D."/>
            <person name="Segata N."/>
            <person name="Bonneau R."/>
            <person name="Littman D.R."/>
        </authorList>
    </citation>
    <scope>NUCLEOTIDE SEQUENCE [LARGE SCALE GENOMIC DNA]</scope>
    <source>
        <strain evidence="2">iAA108</strain>
    </source>
</reference>
<dbReference type="AlphaFoldDB" id="A0AA90UZG6"/>
<organism evidence="1 2">
    <name type="scientific">Segatella copri</name>
    <dbReference type="NCBI Taxonomy" id="165179"/>
    <lineage>
        <taxon>Bacteria</taxon>
        <taxon>Pseudomonadati</taxon>
        <taxon>Bacteroidota</taxon>
        <taxon>Bacteroidia</taxon>
        <taxon>Bacteroidales</taxon>
        <taxon>Prevotellaceae</taxon>
        <taxon>Segatella</taxon>
    </lineage>
</organism>
<accession>A0AA90UZG6</accession>
<dbReference type="RefSeq" id="WP_153119631.1">
    <property type="nucleotide sequence ID" value="NZ_VZCC01000106.1"/>
</dbReference>
<comment type="caution">
    <text evidence="1">The sequence shown here is derived from an EMBL/GenBank/DDBJ whole genome shotgun (WGS) entry which is preliminary data.</text>
</comment>
<dbReference type="EMBL" id="VZCC01000106">
    <property type="protein sequence ID" value="MQN85198.1"/>
    <property type="molecule type" value="Genomic_DNA"/>
</dbReference>
<evidence type="ECO:0000313" key="1">
    <source>
        <dbReference type="EMBL" id="MQN85198.1"/>
    </source>
</evidence>